<name>A0AA37V0N3_9BACT</name>
<evidence type="ECO:0000256" key="3">
    <source>
        <dbReference type="ARBA" id="ARBA00023237"/>
    </source>
</evidence>
<evidence type="ECO:0000256" key="5">
    <source>
        <dbReference type="SAM" id="MobiDB-lite"/>
    </source>
</evidence>
<dbReference type="GO" id="GO:0009279">
    <property type="term" value="C:cell outer membrane"/>
    <property type="evidence" value="ECO:0007669"/>
    <property type="project" value="UniProtKB-SubCell"/>
</dbReference>
<feature type="region of interest" description="Disordered" evidence="5">
    <location>
        <begin position="30"/>
        <end position="82"/>
    </location>
</feature>
<feature type="compositionally biased region" description="Low complexity" evidence="5">
    <location>
        <begin position="60"/>
        <end position="78"/>
    </location>
</feature>
<protein>
    <recommendedName>
        <fullName evidence="7">OmpA-like domain-containing protein</fullName>
    </recommendedName>
</protein>
<gene>
    <name evidence="8" type="ORF">rosag_13630</name>
</gene>
<reference evidence="8" key="1">
    <citation type="submission" date="2022-08" db="EMBL/GenBank/DDBJ databases">
        <title>Draft genome sequencing of Roseisolibacter agri AW1220.</title>
        <authorList>
            <person name="Tobiishi Y."/>
            <person name="Tonouchi A."/>
        </authorList>
    </citation>
    <scope>NUCLEOTIDE SEQUENCE</scope>
    <source>
        <strain evidence="8">AW1220</strain>
    </source>
</reference>
<sequence length="387" mass="41547">MRRHTTLVAALLVVAASAPRAAHAQLGDRLRRAAEAAKRRAGEQAEERAERPKVSKDAAAEAPAEASEAKADTAAAPTVNSGRDFTPGTRVLYATDFTRDELGDFPRAFRLRGGNTEVAEIGRARWLRATSFGEFEIPLSEKLPERFTMEFDFIGPSGWSQYLYFTPHDPNGDEPYHLHLSAEEGGVGGPNGYDVASAPPRGREGAPLRVQVMADGDYVKVYLNGVRVANAPNAALGRSRVIRVRVSASDEAPVMIANLRIAAGGKDLYAALESSGRVTADGILFDTNSDRLRAESTPVLQEIAAMLAAHPELRVAIEGHTDDAGAAAANQSLSERRAAAVRRHLVTTLGVDAARLTSAGFGATRPVAPNDSEANRQRNRRVELVKR</sequence>
<feature type="chain" id="PRO_5041310199" description="OmpA-like domain-containing protein" evidence="6">
    <location>
        <begin position="25"/>
        <end position="387"/>
    </location>
</feature>
<feature type="region of interest" description="Disordered" evidence="5">
    <location>
        <begin position="362"/>
        <end position="387"/>
    </location>
</feature>
<dbReference type="CDD" id="cd07185">
    <property type="entry name" value="OmpA_C-like"/>
    <property type="match status" value="1"/>
</dbReference>
<dbReference type="Proteomes" id="UP001161325">
    <property type="component" value="Unassembled WGS sequence"/>
</dbReference>
<dbReference type="InterPro" id="IPR050330">
    <property type="entry name" value="Bact_OuterMem_StrucFunc"/>
</dbReference>
<keyword evidence="9" id="KW-1185">Reference proteome</keyword>
<organism evidence="8 9">
    <name type="scientific">Roseisolibacter agri</name>
    <dbReference type="NCBI Taxonomy" id="2014610"/>
    <lineage>
        <taxon>Bacteria</taxon>
        <taxon>Pseudomonadati</taxon>
        <taxon>Gemmatimonadota</taxon>
        <taxon>Gemmatimonadia</taxon>
        <taxon>Gemmatimonadales</taxon>
        <taxon>Gemmatimonadaceae</taxon>
        <taxon>Roseisolibacter</taxon>
    </lineage>
</organism>
<dbReference type="PROSITE" id="PS51123">
    <property type="entry name" value="OMPA_2"/>
    <property type="match status" value="1"/>
</dbReference>
<proteinExistence type="predicted"/>
<accession>A0AA37V0N3</accession>
<keyword evidence="3" id="KW-0998">Cell outer membrane</keyword>
<feature type="compositionally biased region" description="Basic and acidic residues" evidence="5">
    <location>
        <begin position="30"/>
        <end position="59"/>
    </location>
</feature>
<evidence type="ECO:0000313" key="9">
    <source>
        <dbReference type="Proteomes" id="UP001161325"/>
    </source>
</evidence>
<dbReference type="AlphaFoldDB" id="A0AA37V0N3"/>
<dbReference type="InterPro" id="IPR006665">
    <property type="entry name" value="OmpA-like"/>
</dbReference>
<feature type="compositionally biased region" description="Basic and acidic residues" evidence="5">
    <location>
        <begin position="373"/>
        <end position="387"/>
    </location>
</feature>
<dbReference type="InterPro" id="IPR006664">
    <property type="entry name" value="OMP_bac"/>
</dbReference>
<dbReference type="EMBL" id="BRXS01000002">
    <property type="protein sequence ID" value="GLC24850.1"/>
    <property type="molecule type" value="Genomic_DNA"/>
</dbReference>
<evidence type="ECO:0000259" key="7">
    <source>
        <dbReference type="PROSITE" id="PS51123"/>
    </source>
</evidence>
<evidence type="ECO:0000256" key="1">
    <source>
        <dbReference type="ARBA" id="ARBA00004442"/>
    </source>
</evidence>
<evidence type="ECO:0000256" key="4">
    <source>
        <dbReference type="PROSITE-ProRule" id="PRU00473"/>
    </source>
</evidence>
<evidence type="ECO:0000256" key="2">
    <source>
        <dbReference type="ARBA" id="ARBA00023136"/>
    </source>
</evidence>
<comment type="subcellular location">
    <subcellularLocation>
        <location evidence="1">Cell outer membrane</location>
    </subcellularLocation>
</comment>
<feature type="signal peptide" evidence="6">
    <location>
        <begin position="1"/>
        <end position="24"/>
    </location>
</feature>
<dbReference type="Gene3D" id="3.30.1330.60">
    <property type="entry name" value="OmpA-like domain"/>
    <property type="match status" value="1"/>
</dbReference>
<dbReference type="PRINTS" id="PR01021">
    <property type="entry name" value="OMPADOMAIN"/>
</dbReference>
<dbReference type="SUPFAM" id="SSF103088">
    <property type="entry name" value="OmpA-like"/>
    <property type="match status" value="1"/>
</dbReference>
<dbReference type="InterPro" id="IPR036737">
    <property type="entry name" value="OmpA-like_sf"/>
</dbReference>
<keyword evidence="2 4" id="KW-0472">Membrane</keyword>
<evidence type="ECO:0000256" key="6">
    <source>
        <dbReference type="SAM" id="SignalP"/>
    </source>
</evidence>
<comment type="caution">
    <text evidence="8">The sequence shown here is derived from an EMBL/GenBank/DDBJ whole genome shotgun (WGS) entry which is preliminary data.</text>
</comment>
<evidence type="ECO:0000313" key="8">
    <source>
        <dbReference type="EMBL" id="GLC24850.1"/>
    </source>
</evidence>
<dbReference type="PANTHER" id="PTHR30329:SF21">
    <property type="entry name" value="LIPOPROTEIN YIAD-RELATED"/>
    <property type="match status" value="1"/>
</dbReference>
<dbReference type="Pfam" id="PF00691">
    <property type="entry name" value="OmpA"/>
    <property type="match status" value="1"/>
</dbReference>
<keyword evidence="6" id="KW-0732">Signal</keyword>
<feature type="domain" description="OmpA-like" evidence="7">
    <location>
        <begin position="272"/>
        <end position="387"/>
    </location>
</feature>
<dbReference type="PANTHER" id="PTHR30329">
    <property type="entry name" value="STATOR ELEMENT OF FLAGELLAR MOTOR COMPLEX"/>
    <property type="match status" value="1"/>
</dbReference>
<dbReference type="RefSeq" id="WP_284349294.1">
    <property type="nucleotide sequence ID" value="NZ_BRXS01000002.1"/>
</dbReference>